<dbReference type="RefSeq" id="WP_320217576.1">
    <property type="nucleotide sequence ID" value="NZ_JAVIIS010000070.1"/>
</dbReference>
<evidence type="ECO:0008006" key="3">
    <source>
        <dbReference type="Google" id="ProtNLM"/>
    </source>
</evidence>
<keyword evidence="2" id="KW-1185">Reference proteome</keyword>
<dbReference type="Pfam" id="PF14559">
    <property type="entry name" value="TPR_19"/>
    <property type="match status" value="1"/>
</dbReference>
<dbReference type="Gene3D" id="1.25.40.10">
    <property type="entry name" value="Tetratricopeptide repeat domain"/>
    <property type="match status" value="1"/>
</dbReference>
<proteinExistence type="predicted"/>
<reference evidence="1 2" key="1">
    <citation type="submission" date="2023-08" db="EMBL/GenBank/DDBJ databases">
        <title>Implementing the SeqCode for naming new Mesorhizobium species isolated from Vachellia karroo root nodules.</title>
        <authorList>
            <person name="Van Lill M."/>
        </authorList>
    </citation>
    <scope>NUCLEOTIDE SEQUENCE [LARGE SCALE GENOMIC DNA]</scope>
    <source>
        <strain evidence="1 2">VK3E</strain>
    </source>
</reference>
<dbReference type="EMBL" id="JAVIIS010000070">
    <property type="protein sequence ID" value="MDX8443590.1"/>
    <property type="molecule type" value="Genomic_DNA"/>
</dbReference>
<evidence type="ECO:0000313" key="1">
    <source>
        <dbReference type="EMBL" id="MDX8443590.1"/>
    </source>
</evidence>
<comment type="caution">
    <text evidence="1">The sequence shown here is derived from an EMBL/GenBank/DDBJ whole genome shotgun (WGS) entry which is preliminary data.</text>
</comment>
<dbReference type="SUPFAM" id="SSF48452">
    <property type="entry name" value="TPR-like"/>
    <property type="match status" value="1"/>
</dbReference>
<gene>
    <name evidence="1" type="ORF">RFM51_28895</name>
</gene>
<sequence>MRTTVVSQLRSVRLASVPFAILVILPLGGCASWGTQALSVKDTPSPELLGAKDINPAMRERILSSVGQDAHERALRDQLQQQPGNVDAAIQLTKALLARKLPKEALQVLDGVLIAAPGDLRTLNAKGVVLDICGRHGAAQALYRQALRKEPGNQMLVNNLNRSLALDEKSGRSAPARSR</sequence>
<dbReference type="Proteomes" id="UP001272097">
    <property type="component" value="Unassembled WGS sequence"/>
</dbReference>
<accession>A0ABU4X5I5</accession>
<evidence type="ECO:0000313" key="2">
    <source>
        <dbReference type="Proteomes" id="UP001272097"/>
    </source>
</evidence>
<dbReference type="InterPro" id="IPR011990">
    <property type="entry name" value="TPR-like_helical_dom_sf"/>
</dbReference>
<name>A0ABU4X5I5_9HYPH</name>
<protein>
    <recommendedName>
        <fullName evidence="3">Tetratricopeptide repeat protein</fullName>
    </recommendedName>
</protein>
<organism evidence="1 2">
    <name type="scientific">Mesorhizobium australafricanum</name>
    <dbReference type="NCBI Taxonomy" id="3072311"/>
    <lineage>
        <taxon>Bacteria</taxon>
        <taxon>Pseudomonadati</taxon>
        <taxon>Pseudomonadota</taxon>
        <taxon>Alphaproteobacteria</taxon>
        <taxon>Hyphomicrobiales</taxon>
        <taxon>Phyllobacteriaceae</taxon>
        <taxon>Mesorhizobium</taxon>
    </lineage>
</organism>